<keyword evidence="1" id="KW-1133">Transmembrane helix</keyword>
<feature type="domain" description="DUF6534" evidence="2">
    <location>
        <begin position="2"/>
        <end position="82"/>
    </location>
</feature>
<accession>S7QB88</accession>
<feature type="transmembrane region" description="Helical" evidence="1">
    <location>
        <begin position="20"/>
        <end position="50"/>
    </location>
</feature>
<organism evidence="3 4">
    <name type="scientific">Gloeophyllum trabeum (strain ATCC 11539 / FP-39264 / Madison 617)</name>
    <name type="common">Brown rot fungus</name>
    <dbReference type="NCBI Taxonomy" id="670483"/>
    <lineage>
        <taxon>Eukaryota</taxon>
        <taxon>Fungi</taxon>
        <taxon>Dikarya</taxon>
        <taxon>Basidiomycota</taxon>
        <taxon>Agaricomycotina</taxon>
        <taxon>Agaricomycetes</taxon>
        <taxon>Gloeophyllales</taxon>
        <taxon>Gloeophyllaceae</taxon>
        <taxon>Gloeophyllum</taxon>
    </lineage>
</organism>
<name>S7QB88_GLOTA</name>
<proteinExistence type="predicted"/>
<dbReference type="Pfam" id="PF20152">
    <property type="entry name" value="DUF6534"/>
    <property type="match status" value="1"/>
</dbReference>
<dbReference type="AlphaFoldDB" id="S7QB88"/>
<gene>
    <name evidence="3" type="ORF">GLOTRDRAFT_110854</name>
</gene>
<keyword evidence="4" id="KW-1185">Reference proteome</keyword>
<keyword evidence="1" id="KW-0472">Membrane</keyword>
<evidence type="ECO:0000313" key="3">
    <source>
        <dbReference type="EMBL" id="EPQ56587.1"/>
    </source>
</evidence>
<dbReference type="KEGG" id="gtr:GLOTRDRAFT_110854"/>
<dbReference type="EMBL" id="KB469300">
    <property type="protein sequence ID" value="EPQ56587.1"/>
    <property type="molecule type" value="Genomic_DNA"/>
</dbReference>
<protein>
    <recommendedName>
        <fullName evidence="2">DUF6534 domain-containing protein</fullName>
    </recommendedName>
</protein>
<keyword evidence="1" id="KW-0812">Transmembrane</keyword>
<dbReference type="HOGENOM" id="CLU_1865328_0_0_1"/>
<reference evidence="3 4" key="1">
    <citation type="journal article" date="2012" name="Science">
        <title>The Paleozoic origin of enzymatic lignin decomposition reconstructed from 31 fungal genomes.</title>
        <authorList>
            <person name="Floudas D."/>
            <person name="Binder M."/>
            <person name="Riley R."/>
            <person name="Barry K."/>
            <person name="Blanchette R.A."/>
            <person name="Henrissat B."/>
            <person name="Martinez A.T."/>
            <person name="Otillar R."/>
            <person name="Spatafora J.W."/>
            <person name="Yadav J.S."/>
            <person name="Aerts A."/>
            <person name="Benoit I."/>
            <person name="Boyd A."/>
            <person name="Carlson A."/>
            <person name="Copeland A."/>
            <person name="Coutinho P.M."/>
            <person name="de Vries R.P."/>
            <person name="Ferreira P."/>
            <person name="Findley K."/>
            <person name="Foster B."/>
            <person name="Gaskell J."/>
            <person name="Glotzer D."/>
            <person name="Gorecki P."/>
            <person name="Heitman J."/>
            <person name="Hesse C."/>
            <person name="Hori C."/>
            <person name="Igarashi K."/>
            <person name="Jurgens J.A."/>
            <person name="Kallen N."/>
            <person name="Kersten P."/>
            <person name="Kohler A."/>
            <person name="Kuees U."/>
            <person name="Kumar T.K.A."/>
            <person name="Kuo A."/>
            <person name="LaButti K."/>
            <person name="Larrondo L.F."/>
            <person name="Lindquist E."/>
            <person name="Ling A."/>
            <person name="Lombard V."/>
            <person name="Lucas S."/>
            <person name="Lundell T."/>
            <person name="Martin R."/>
            <person name="McLaughlin D.J."/>
            <person name="Morgenstern I."/>
            <person name="Morin E."/>
            <person name="Murat C."/>
            <person name="Nagy L.G."/>
            <person name="Nolan M."/>
            <person name="Ohm R.A."/>
            <person name="Patyshakuliyeva A."/>
            <person name="Rokas A."/>
            <person name="Ruiz-Duenas F.J."/>
            <person name="Sabat G."/>
            <person name="Salamov A."/>
            <person name="Samejima M."/>
            <person name="Schmutz J."/>
            <person name="Slot J.C."/>
            <person name="St John F."/>
            <person name="Stenlid J."/>
            <person name="Sun H."/>
            <person name="Sun S."/>
            <person name="Syed K."/>
            <person name="Tsang A."/>
            <person name="Wiebenga A."/>
            <person name="Young D."/>
            <person name="Pisabarro A."/>
            <person name="Eastwood D.C."/>
            <person name="Martin F."/>
            <person name="Cullen D."/>
            <person name="Grigoriev I.V."/>
            <person name="Hibbett D.S."/>
        </authorList>
    </citation>
    <scope>NUCLEOTIDE SEQUENCE [LARGE SCALE GENOMIC DNA]</scope>
    <source>
        <strain evidence="3 4">ATCC 11539</strain>
    </source>
</reference>
<dbReference type="Proteomes" id="UP000030669">
    <property type="component" value="Unassembled WGS sequence"/>
</dbReference>
<dbReference type="InterPro" id="IPR045339">
    <property type="entry name" value="DUF6534"/>
</dbReference>
<dbReference type="GeneID" id="19299288"/>
<evidence type="ECO:0000259" key="2">
    <source>
        <dbReference type="Pfam" id="PF20152"/>
    </source>
</evidence>
<dbReference type="STRING" id="670483.S7QB88"/>
<evidence type="ECO:0000256" key="1">
    <source>
        <dbReference type="SAM" id="Phobius"/>
    </source>
</evidence>
<evidence type="ECO:0000313" key="4">
    <source>
        <dbReference type="Proteomes" id="UP000030669"/>
    </source>
</evidence>
<dbReference type="OrthoDB" id="10385356at2759"/>
<sequence>MMLHALRCSRGERNTVSRSLVGVAQVWTVYLSGTGMFTSIIALTALILFWLNRSDLLFLGLMEIRSRLYATCFLSSLTARRHSRMDKAEAVWTSWDFGRKSDNAVLSTQIINAVDSYQSCHEDDLPSATAKAQTSHV</sequence>
<dbReference type="RefSeq" id="XP_007865297.1">
    <property type="nucleotide sequence ID" value="XM_007867106.1"/>
</dbReference>